<evidence type="ECO:0000313" key="2">
    <source>
        <dbReference type="EMBL" id="CAA2982511.1"/>
    </source>
</evidence>
<sequence length="66" mass="6628">ERTGCNCGATIRSVEAKGIVEVDLEMTVGVEGSGSMTASGEVFGGGRLGDGGDESQLPVDIGEKLV</sequence>
<accession>A0A8S0RSG7</accession>
<proteinExistence type="predicted"/>
<organism evidence="2 3">
    <name type="scientific">Olea europaea subsp. europaea</name>
    <dbReference type="NCBI Taxonomy" id="158383"/>
    <lineage>
        <taxon>Eukaryota</taxon>
        <taxon>Viridiplantae</taxon>
        <taxon>Streptophyta</taxon>
        <taxon>Embryophyta</taxon>
        <taxon>Tracheophyta</taxon>
        <taxon>Spermatophyta</taxon>
        <taxon>Magnoliopsida</taxon>
        <taxon>eudicotyledons</taxon>
        <taxon>Gunneridae</taxon>
        <taxon>Pentapetalae</taxon>
        <taxon>asterids</taxon>
        <taxon>lamiids</taxon>
        <taxon>Lamiales</taxon>
        <taxon>Oleaceae</taxon>
        <taxon>Oleeae</taxon>
        <taxon>Olea</taxon>
    </lineage>
</organism>
<evidence type="ECO:0000313" key="3">
    <source>
        <dbReference type="Proteomes" id="UP000594638"/>
    </source>
</evidence>
<name>A0A8S0RSG7_OLEEU</name>
<dbReference type="EMBL" id="CACTIH010003698">
    <property type="protein sequence ID" value="CAA2982511.1"/>
    <property type="molecule type" value="Genomic_DNA"/>
</dbReference>
<dbReference type="Gramene" id="OE9A070806T1">
    <property type="protein sequence ID" value="OE9A070806C1"/>
    <property type="gene ID" value="OE9A070806"/>
</dbReference>
<comment type="caution">
    <text evidence="2">The sequence shown here is derived from an EMBL/GenBank/DDBJ whole genome shotgun (WGS) entry which is preliminary data.</text>
</comment>
<dbReference type="AlphaFoldDB" id="A0A8S0RSG7"/>
<evidence type="ECO:0000256" key="1">
    <source>
        <dbReference type="SAM" id="MobiDB-lite"/>
    </source>
</evidence>
<protein>
    <submittedName>
        <fullName evidence="2">Uncharacterized protein</fullName>
    </submittedName>
</protein>
<dbReference type="Proteomes" id="UP000594638">
    <property type="component" value="Unassembled WGS sequence"/>
</dbReference>
<keyword evidence="3" id="KW-1185">Reference proteome</keyword>
<reference evidence="2 3" key="1">
    <citation type="submission" date="2019-12" db="EMBL/GenBank/DDBJ databases">
        <authorList>
            <person name="Alioto T."/>
            <person name="Alioto T."/>
            <person name="Gomez Garrido J."/>
        </authorList>
    </citation>
    <scope>NUCLEOTIDE SEQUENCE [LARGE SCALE GENOMIC DNA]</scope>
</reference>
<feature type="non-terminal residue" evidence="2">
    <location>
        <position position="1"/>
    </location>
</feature>
<feature type="region of interest" description="Disordered" evidence="1">
    <location>
        <begin position="41"/>
        <end position="66"/>
    </location>
</feature>
<gene>
    <name evidence="2" type="ORF">OLEA9_A070806</name>
</gene>